<feature type="coiled-coil region" evidence="1">
    <location>
        <begin position="197"/>
        <end position="224"/>
    </location>
</feature>
<sequence length="599" mass="67856">MSEAFKTTCDWFMQHLPDNAEAHVNSVNDALEAARMARFALAYQCVENAEREEAEAAQESVDQLKAVLKRMDEEPEEALETLTDEQRSAREKARADAADLLKKLLDRLVELQKQFDNLAAWNKRKEELDAAAQSVNDAVKSLQDEFATPQPLSTVKDGVRRAETLAPAIQDVEKALKKARDWVKKHLPDNGDAKAHVDSVNDALEAAKKVRDALANRLQDDSEREDKLVNDQNVLIDQLNKRDNNAIDVHTSENLDDNSAALATGLGIQNSPERAQSQIESFVEAVEVVNSDQNPTFTLAILGRSDEARLSLLKSMCCVLQNDTFEAAISPNTQIDISEMPEEYIIQRGTNNIRFVNVPVNEKDYKNADTLGSKLSEYPEIHGIITVITNNDSSLPDAQYNQLCFTYKLLFRNAFKKCCIVNVFKPMNTFNLDSASAQLMQFLENFCERHRLPDLSMNFFCVDADSMQSIHNVNLDENQRDLSRNAWRHVSNGFNGFLKVIKTDKPLETHSFNLTTKLRRLEEWLNVRRKEIPTPPPVEWQFLMEMVADSLMSGLAIYYRNKIGDAAPLTNEQLQNAVNYWQATDAEVAKILIDIKQQY</sequence>
<evidence type="ECO:0000313" key="2">
    <source>
        <dbReference type="Proteomes" id="UP000492821"/>
    </source>
</evidence>
<feature type="coiled-coil region" evidence="1">
    <location>
        <begin position="47"/>
        <end position="145"/>
    </location>
</feature>
<keyword evidence="2" id="KW-1185">Reference proteome</keyword>
<dbReference type="WBParaSite" id="Pan_g8161.t1">
    <property type="protein sequence ID" value="Pan_g8161.t1"/>
    <property type="gene ID" value="Pan_g8161"/>
</dbReference>
<dbReference type="Proteomes" id="UP000492821">
    <property type="component" value="Unassembled WGS sequence"/>
</dbReference>
<name>A0A7E4W802_PANRE</name>
<accession>A0A7E4W802</accession>
<protein>
    <submittedName>
        <fullName evidence="3">Dynein light chain</fullName>
    </submittedName>
</protein>
<evidence type="ECO:0000256" key="1">
    <source>
        <dbReference type="SAM" id="Coils"/>
    </source>
</evidence>
<reference evidence="2" key="1">
    <citation type="journal article" date="2013" name="Genetics">
        <title>The draft genome and transcriptome of Panagrellus redivivus are shaped by the harsh demands of a free-living lifestyle.</title>
        <authorList>
            <person name="Srinivasan J."/>
            <person name="Dillman A.R."/>
            <person name="Macchietto M.G."/>
            <person name="Heikkinen L."/>
            <person name="Lakso M."/>
            <person name="Fracchia K.M."/>
            <person name="Antoshechkin I."/>
            <person name="Mortazavi A."/>
            <person name="Wong G."/>
            <person name="Sternberg P.W."/>
        </authorList>
    </citation>
    <scope>NUCLEOTIDE SEQUENCE [LARGE SCALE GENOMIC DNA]</scope>
    <source>
        <strain evidence="2">MT8872</strain>
    </source>
</reference>
<reference evidence="3" key="2">
    <citation type="submission" date="2020-10" db="UniProtKB">
        <authorList>
            <consortium name="WormBaseParasite"/>
        </authorList>
    </citation>
    <scope>IDENTIFICATION</scope>
</reference>
<proteinExistence type="predicted"/>
<keyword evidence="1" id="KW-0175">Coiled coil</keyword>
<organism evidence="2 3">
    <name type="scientific">Panagrellus redivivus</name>
    <name type="common">Microworm</name>
    <dbReference type="NCBI Taxonomy" id="6233"/>
    <lineage>
        <taxon>Eukaryota</taxon>
        <taxon>Metazoa</taxon>
        <taxon>Ecdysozoa</taxon>
        <taxon>Nematoda</taxon>
        <taxon>Chromadorea</taxon>
        <taxon>Rhabditida</taxon>
        <taxon>Tylenchina</taxon>
        <taxon>Panagrolaimomorpha</taxon>
        <taxon>Panagrolaimoidea</taxon>
        <taxon>Panagrolaimidae</taxon>
        <taxon>Panagrellus</taxon>
    </lineage>
</organism>
<evidence type="ECO:0000313" key="3">
    <source>
        <dbReference type="WBParaSite" id="Pan_g8161.t1"/>
    </source>
</evidence>
<dbReference type="AlphaFoldDB" id="A0A7E4W802"/>